<feature type="compositionally biased region" description="Polar residues" evidence="1">
    <location>
        <begin position="109"/>
        <end position="126"/>
    </location>
</feature>
<proteinExistence type="predicted"/>
<dbReference type="SUPFAM" id="SSF50156">
    <property type="entry name" value="PDZ domain-like"/>
    <property type="match status" value="1"/>
</dbReference>
<dbReference type="Proteomes" id="UP000011080">
    <property type="component" value="Unassembled WGS sequence"/>
</dbReference>
<reference evidence="2 3" key="1">
    <citation type="journal article" date="2012" name="Nat. Genet.">
        <title>The yak genome and adaptation to life at high altitude.</title>
        <authorList>
            <person name="Qiu Q."/>
            <person name="Zhang G."/>
            <person name="Ma T."/>
            <person name="Qian W."/>
            <person name="Wang J."/>
            <person name="Ye Z."/>
            <person name="Cao C."/>
            <person name="Hu Q."/>
            <person name="Kim J."/>
            <person name="Larkin D.M."/>
            <person name="Auvil L."/>
            <person name="Capitanu B."/>
            <person name="Ma J."/>
            <person name="Lewin H.A."/>
            <person name="Qian X."/>
            <person name="Lang Y."/>
            <person name="Zhou R."/>
            <person name="Wang L."/>
            <person name="Wang K."/>
            <person name="Xia J."/>
            <person name="Liao S."/>
            <person name="Pan S."/>
            <person name="Lu X."/>
            <person name="Hou H."/>
            <person name="Wang Y."/>
            <person name="Zang X."/>
            <person name="Yin Y."/>
            <person name="Ma H."/>
            <person name="Zhang J."/>
            <person name="Wang Z."/>
            <person name="Zhang Y."/>
            <person name="Zhang D."/>
            <person name="Yonezawa T."/>
            <person name="Hasegawa M."/>
            <person name="Zhong Y."/>
            <person name="Liu W."/>
            <person name="Zhang Y."/>
            <person name="Huang Z."/>
            <person name="Zhang S."/>
            <person name="Long R."/>
            <person name="Yang H."/>
            <person name="Wang J."/>
            <person name="Lenstra J.A."/>
            <person name="Cooper D.N."/>
            <person name="Wu Y."/>
            <person name="Wang J."/>
            <person name="Shi P."/>
            <person name="Wang J."/>
            <person name="Liu J."/>
        </authorList>
    </citation>
    <scope>NUCLEOTIDE SEQUENCE [LARGE SCALE GENOMIC DNA]</scope>
    <source>
        <strain evidence="3">yakQH1</strain>
    </source>
</reference>
<dbReference type="EMBL" id="JH881225">
    <property type="protein sequence ID" value="ELR55653.1"/>
    <property type="molecule type" value="Genomic_DNA"/>
</dbReference>
<feature type="region of interest" description="Disordered" evidence="1">
    <location>
        <begin position="103"/>
        <end position="131"/>
    </location>
</feature>
<sequence length="542" mass="59084">MPKPLEADYAPSGQSCTRYQPEFEPSLLHKAFCHLLPDERPTEKQLNGCQPAVSHSYGLSIPSNFKCGLRLQFTRNSQPAGSPVEARALSALEVLPVDDAGLPGPFGSHTLNQQHTEAPSDRTSAQGPGLRKDKIRKGKEVSIPKRRQVRSKGFWFKGSVSSPRPNPPWNTVETGQTVYNPNLPLIPVNPLSLCACQCREGQAKRQVYKATLIRLHTDSMPDTVPGELAPALELCGVRFRLSTNHPRDRAPEDKIPPDETPSVSLPLSRTPAAGPGSELLLLLSPTPARARFLAAGDPRLQEGDQVLAVKDVDFQNAEHSKATEILKTAEPHLIHTQSSILVTQTVKNPRTKHPSKGPPLAFFLCDSESIGPSSPLISSVLDTEDSRQLEGPAVFPGQGHSQSYRTDRQTHLHVTPVQGSARQGDLPEFTEQCGGQCRDGEGQAQAPAAWVPPQFYCVQTPRPWLVPLQYRGPESHHLKGLQTTAPSPSAASSVTFLPKHQVTPDFRSQSQPLLILLSKVRDLSCSDSNPFCNFECVTPQAA</sequence>
<dbReference type="AlphaFoldDB" id="L8IHM5"/>
<name>L8IHM5_9CETA</name>
<protein>
    <submittedName>
        <fullName evidence="2">PDZ domain-containing protein 11</fullName>
    </submittedName>
</protein>
<evidence type="ECO:0000313" key="2">
    <source>
        <dbReference type="EMBL" id="ELR55653.1"/>
    </source>
</evidence>
<feature type="compositionally biased region" description="Basic and acidic residues" evidence="1">
    <location>
        <begin position="245"/>
        <end position="257"/>
    </location>
</feature>
<evidence type="ECO:0000313" key="3">
    <source>
        <dbReference type="Proteomes" id="UP000011080"/>
    </source>
</evidence>
<dbReference type="InterPro" id="IPR036034">
    <property type="entry name" value="PDZ_sf"/>
</dbReference>
<evidence type="ECO:0000256" key="1">
    <source>
        <dbReference type="SAM" id="MobiDB-lite"/>
    </source>
</evidence>
<dbReference type="Gene3D" id="2.30.42.10">
    <property type="match status" value="1"/>
</dbReference>
<gene>
    <name evidence="2" type="ORF">M91_10985</name>
</gene>
<accession>L8IHM5</accession>
<organism evidence="2 3">
    <name type="scientific">Bos mutus</name>
    <name type="common">wild yak</name>
    <dbReference type="NCBI Taxonomy" id="72004"/>
    <lineage>
        <taxon>Eukaryota</taxon>
        <taxon>Metazoa</taxon>
        <taxon>Chordata</taxon>
        <taxon>Craniata</taxon>
        <taxon>Vertebrata</taxon>
        <taxon>Euteleostomi</taxon>
        <taxon>Mammalia</taxon>
        <taxon>Eutheria</taxon>
        <taxon>Laurasiatheria</taxon>
        <taxon>Artiodactyla</taxon>
        <taxon>Ruminantia</taxon>
        <taxon>Pecora</taxon>
        <taxon>Bovidae</taxon>
        <taxon>Bovinae</taxon>
        <taxon>Bos</taxon>
    </lineage>
</organism>
<feature type="region of interest" description="Disordered" evidence="1">
    <location>
        <begin position="243"/>
        <end position="269"/>
    </location>
</feature>